<dbReference type="Gene3D" id="3.30.70.330">
    <property type="match status" value="4"/>
</dbReference>
<accession>A0A5K1TZI5</accession>
<proteinExistence type="predicted"/>
<feature type="domain" description="RRM" evidence="4">
    <location>
        <begin position="146"/>
        <end position="223"/>
    </location>
</feature>
<dbReference type="VEuPathDB" id="AmoebaDB:EHI_008190"/>
<dbReference type="PANTHER" id="PTHR48025:SF1">
    <property type="entry name" value="RRM DOMAIN-CONTAINING PROTEIN"/>
    <property type="match status" value="1"/>
</dbReference>
<dbReference type="InterPro" id="IPR035979">
    <property type="entry name" value="RBD_domain_sf"/>
</dbReference>
<feature type="compositionally biased region" description="Polar residues" evidence="3">
    <location>
        <begin position="375"/>
        <end position="385"/>
    </location>
</feature>
<dbReference type="GO" id="GO:0005634">
    <property type="term" value="C:nucleus"/>
    <property type="evidence" value="ECO:0007669"/>
    <property type="project" value="TreeGrafter"/>
</dbReference>
<dbReference type="VEuPathDB" id="AmoebaDB:EHI8A_244560"/>
<evidence type="ECO:0000256" key="3">
    <source>
        <dbReference type="SAM" id="MobiDB-lite"/>
    </source>
</evidence>
<evidence type="ECO:0000313" key="6">
    <source>
        <dbReference type="Proteomes" id="UP000078387"/>
    </source>
</evidence>
<evidence type="ECO:0000313" key="5">
    <source>
        <dbReference type="EMBL" id="GAT93848.1"/>
    </source>
</evidence>
<dbReference type="PANTHER" id="PTHR48025">
    <property type="entry name" value="OS02G0815200 PROTEIN"/>
    <property type="match status" value="1"/>
</dbReference>
<organism evidence="5 6">
    <name type="scientific">Entamoeba histolytica</name>
    <dbReference type="NCBI Taxonomy" id="5759"/>
    <lineage>
        <taxon>Eukaryota</taxon>
        <taxon>Amoebozoa</taxon>
        <taxon>Evosea</taxon>
        <taxon>Archamoebae</taxon>
        <taxon>Mastigamoebida</taxon>
        <taxon>Entamoebidae</taxon>
        <taxon>Entamoeba</taxon>
    </lineage>
</organism>
<dbReference type="FunFam" id="3.30.70.330:FF:001383">
    <property type="entry name" value="RNA recognition motif domain containing protein"/>
    <property type="match status" value="1"/>
</dbReference>
<reference evidence="5 6" key="1">
    <citation type="submission" date="2016-05" db="EMBL/GenBank/DDBJ databases">
        <title>First whole genome sequencing of Entamoeba histolytica HM1:IMSS-clone-6.</title>
        <authorList>
            <person name="Mukherjee Avik.K."/>
            <person name="Izumyama S."/>
            <person name="Nakada-Tsukui K."/>
            <person name="Nozaki T."/>
        </authorList>
    </citation>
    <scope>NUCLEOTIDE SEQUENCE [LARGE SCALE GENOMIC DNA]</scope>
    <source>
        <strain evidence="5 6">HM1:IMSS clone 6</strain>
    </source>
</reference>
<dbReference type="SMART" id="SM00360">
    <property type="entry name" value="RRM"/>
    <property type="match status" value="4"/>
</dbReference>
<dbReference type="InterPro" id="IPR012677">
    <property type="entry name" value="Nucleotide-bd_a/b_plait_sf"/>
</dbReference>
<keyword evidence="1 2" id="KW-0694">RNA-binding</keyword>
<dbReference type="PROSITE" id="PS50102">
    <property type="entry name" value="RRM"/>
    <property type="match status" value="3"/>
</dbReference>
<evidence type="ECO:0000256" key="1">
    <source>
        <dbReference type="ARBA" id="ARBA00022884"/>
    </source>
</evidence>
<protein>
    <submittedName>
        <fullName evidence="5">RNA recognition motif domain containing protein</fullName>
    </submittedName>
</protein>
<name>A0A5K1TZI5_ENTHI</name>
<dbReference type="VEuPathDB" id="AmoebaDB:EHI5A_240650"/>
<evidence type="ECO:0000259" key="4">
    <source>
        <dbReference type="PROSITE" id="PS50102"/>
    </source>
</evidence>
<feature type="domain" description="RRM" evidence="4">
    <location>
        <begin position="45"/>
        <end position="122"/>
    </location>
</feature>
<comment type="caution">
    <text evidence="5">The sequence shown here is derived from an EMBL/GenBank/DDBJ whole genome shotgun (WGS) entry which is preliminary data.</text>
</comment>
<dbReference type="AlphaFoldDB" id="A0A5K1TZI5"/>
<dbReference type="Proteomes" id="UP000078387">
    <property type="component" value="Unassembled WGS sequence"/>
</dbReference>
<sequence length="574" mass="66834">MSTNINNTEEQLQLINKPNTINKTQNERKMRIQNELKHENNEQLQCVYVEGIPNEWKTDDLLNYFKQYSPSKVNVPVDKKTHLSKGYGFIYFYTSIIANIVIENCNEKIIKGHKLYLQHANSQPKQISFFTNVLKQPTSSLLKGIITVRIFNIPFTWKEHDVLEYFKEFHPVKALIIYDKESKISKGYAFIYFPTLNEANKVIQKFNGIKYRGKVFSLKLSQPNKEEQDQCITTSQLTAPQRKDKTEQKKLLTIYEFSLREFPKNWTKDKIKQFIESFGVIVFSIKIDINKSTQSFTGCGSLKVKTREDAETIIKKIDGLIIENCQLKCKLKSSKQQLELQKIIHSVTKEKTEIKIKPQQIKDIKINEKEINSPFKSSENLSETSKQIKNDENNTKSTKELKESEEIHLPLSIPKEQKVIFEDNSDEPFIDSLSDTTAQPLYEENNNIFSLMVQGIPYRWNDNDLQFYFQQYNPIQSRVIYDDRNCLSLGFGFIDFYSINDALSLVQDVHHFILEGRELLVFMASAKPVNCTTPLVPHEINNKQISKDSISKTNNGGYKRPQRELPLIEPRHIE</sequence>
<dbReference type="VEuPathDB" id="AmoebaDB:KM1_304550"/>
<dbReference type="VEuPathDB" id="AmoebaDB:EHI7A_204310"/>
<dbReference type="InterPro" id="IPR050502">
    <property type="entry name" value="Euk_RNA-bind_prot"/>
</dbReference>
<dbReference type="OMA" id="NCQIKCK"/>
<gene>
    <name evidence="5" type="ORF">CL6EHI_008190</name>
</gene>
<dbReference type="EMBL" id="BDEQ01000001">
    <property type="protein sequence ID" value="GAT93848.1"/>
    <property type="molecule type" value="Genomic_DNA"/>
</dbReference>
<feature type="region of interest" description="Disordered" evidence="3">
    <location>
        <begin position="375"/>
        <end position="402"/>
    </location>
</feature>
<feature type="compositionally biased region" description="Basic and acidic residues" evidence="3">
    <location>
        <begin position="386"/>
        <end position="402"/>
    </location>
</feature>
<dbReference type="FunFam" id="3.30.70.330:FF:001279">
    <property type="entry name" value="RNA recognition motif domain containing protein"/>
    <property type="match status" value="1"/>
</dbReference>
<dbReference type="InterPro" id="IPR000504">
    <property type="entry name" value="RRM_dom"/>
</dbReference>
<dbReference type="Pfam" id="PF00076">
    <property type="entry name" value="RRM_1"/>
    <property type="match status" value="4"/>
</dbReference>
<dbReference type="SUPFAM" id="SSF54928">
    <property type="entry name" value="RNA-binding domain, RBD"/>
    <property type="match status" value="2"/>
</dbReference>
<dbReference type="GO" id="GO:0003729">
    <property type="term" value="F:mRNA binding"/>
    <property type="evidence" value="ECO:0007669"/>
    <property type="project" value="TreeGrafter"/>
</dbReference>
<feature type="domain" description="RRM" evidence="4">
    <location>
        <begin position="449"/>
        <end position="526"/>
    </location>
</feature>
<dbReference type="CDD" id="cd00590">
    <property type="entry name" value="RRM_SF"/>
    <property type="match status" value="4"/>
</dbReference>
<feature type="region of interest" description="Disordered" evidence="3">
    <location>
        <begin position="546"/>
        <end position="574"/>
    </location>
</feature>
<evidence type="ECO:0000256" key="2">
    <source>
        <dbReference type="PROSITE-ProRule" id="PRU00176"/>
    </source>
</evidence>